<dbReference type="InterPro" id="IPR029058">
    <property type="entry name" value="AB_hydrolase_fold"/>
</dbReference>
<accession>A0A0U1NIF4</accession>
<evidence type="ECO:0000259" key="1">
    <source>
        <dbReference type="Pfam" id="PF12146"/>
    </source>
</evidence>
<dbReference type="Gene3D" id="3.40.50.1820">
    <property type="entry name" value="alpha/beta hydrolase"/>
    <property type="match status" value="1"/>
</dbReference>
<dbReference type="EMBL" id="CVQV01000003">
    <property type="protein sequence ID" value="CRK74522.1"/>
    <property type="molecule type" value="Genomic_DNA"/>
</dbReference>
<protein>
    <submittedName>
        <fullName evidence="2">Phospholipase YtpA</fullName>
        <ecNumber evidence="2">3.1.1.-</ecNumber>
    </submittedName>
</protein>
<dbReference type="STRING" id="282199.GCA_001049735_00555"/>
<proteinExistence type="predicted"/>
<dbReference type="SUPFAM" id="SSF53474">
    <property type="entry name" value="alpha/beta-Hydrolases"/>
    <property type="match status" value="1"/>
</dbReference>
<organism evidence="2 3">
    <name type="scientific">Nereida ignava</name>
    <dbReference type="NCBI Taxonomy" id="282199"/>
    <lineage>
        <taxon>Bacteria</taxon>
        <taxon>Pseudomonadati</taxon>
        <taxon>Pseudomonadota</taxon>
        <taxon>Alphaproteobacteria</taxon>
        <taxon>Rhodobacterales</taxon>
        <taxon>Roseobacteraceae</taxon>
        <taxon>Nereida</taxon>
    </lineage>
</organism>
<dbReference type="PANTHER" id="PTHR11614">
    <property type="entry name" value="PHOSPHOLIPASE-RELATED"/>
    <property type="match status" value="1"/>
</dbReference>
<dbReference type="Pfam" id="PF12146">
    <property type="entry name" value="Hydrolase_4"/>
    <property type="match status" value="1"/>
</dbReference>
<evidence type="ECO:0000313" key="3">
    <source>
        <dbReference type="Proteomes" id="UP000048949"/>
    </source>
</evidence>
<dbReference type="EC" id="3.1.1.-" evidence="2"/>
<reference evidence="2 3" key="1">
    <citation type="submission" date="2015-04" db="EMBL/GenBank/DDBJ databases">
        <authorList>
            <person name="Syromyatnikov M.Y."/>
            <person name="Popov V.N."/>
        </authorList>
    </citation>
    <scope>NUCLEOTIDE SEQUENCE [LARGE SCALE GENOMIC DNA]</scope>
    <source>
        <strain evidence="2 3">CECT 5292</strain>
    </source>
</reference>
<keyword evidence="3" id="KW-1185">Reference proteome</keyword>
<dbReference type="RefSeq" id="WP_048597824.1">
    <property type="nucleotide sequence ID" value="NZ_CBFHGK010000001.1"/>
</dbReference>
<dbReference type="InterPro" id="IPR051044">
    <property type="entry name" value="MAG_DAG_Lipase"/>
</dbReference>
<evidence type="ECO:0000313" key="2">
    <source>
        <dbReference type="EMBL" id="CRK74522.1"/>
    </source>
</evidence>
<sequence>MKSAPFHNDLALGPYGGGAFWTHTDDGVRIRVGHWGTENAHQGTVLLFPGRTEYIEKYGLTAVSFAARGYAVASVDWRGQGLADRLIDDRLKGHVEKFSDYQRDVRAFLKAVEDLNLPKPYYLIGHSMGGCIGLRALMNGLDVKAAAFSAPMWGIELATHLRPLAWVISSLLKPTPLRTMLAPGTSAEPVVTANSFDENKLTRDPEMYAYMRSHLAGIPEIALGGPTLAWLNEALREMRTLSKMPSPAVPTICGLGDVEKIVDPSRIHHRMANWPNGKLIEYAEGEHEVLMEVEATRTAFLAACADHFDANR</sequence>
<keyword evidence="2" id="KW-0378">Hydrolase</keyword>
<dbReference type="AlphaFoldDB" id="A0A0U1NIF4"/>
<dbReference type="Proteomes" id="UP000048949">
    <property type="component" value="Unassembled WGS sequence"/>
</dbReference>
<dbReference type="GO" id="GO:0016787">
    <property type="term" value="F:hydrolase activity"/>
    <property type="evidence" value="ECO:0007669"/>
    <property type="project" value="UniProtKB-KW"/>
</dbReference>
<dbReference type="OrthoDB" id="9788260at2"/>
<name>A0A0U1NIF4_9RHOB</name>
<gene>
    <name evidence="2" type="primary">ytpA</name>
    <name evidence="2" type="ORF">NIG5292_00555</name>
</gene>
<dbReference type="InterPro" id="IPR022742">
    <property type="entry name" value="Hydrolase_4"/>
</dbReference>
<feature type="domain" description="Serine aminopeptidase S33" evidence="1">
    <location>
        <begin position="41"/>
        <end position="293"/>
    </location>
</feature>